<feature type="region of interest" description="Disordered" evidence="3">
    <location>
        <begin position="118"/>
        <end position="197"/>
    </location>
</feature>
<dbReference type="OrthoDB" id="5560627at2759"/>
<dbReference type="GO" id="GO:0006357">
    <property type="term" value="P:regulation of transcription by RNA polymerase II"/>
    <property type="evidence" value="ECO:0007669"/>
    <property type="project" value="TreeGrafter"/>
</dbReference>
<sequence>MDKENMEQQFCLRWNNHPANLADVLCSLLQREALVDVTLACDGQTFRAHQTILSACSPYFESLFIQNQHPHPIIFLKDVNASEMEALLQFMYKGEVNVSQHLLPMFIKTAEALKIRGLTDNTMKKPGTPAEDTTREALSEPDRPPSEKRRRKSSGACEATNADRFQSDSQPSSHGSYASPMGAIPKSLVPDSDMPDIVEVDSPVGEIKQEIDVSTDDYEGTFNDLDGMNQVTQNIAAGREGLNTLQGVKSEESVQIATHHLDSGGIAHIESSVSLHHLNTSGNQHQLDTTAPPQHLESSVTTHHLDPGESELVPSTQEPLDMLDGKISFHASCFCKFFSGWHSAFLKVHSGAVVPNFSLVKAAKNFGGFLQHCDVRYHFEQLIYY</sequence>
<dbReference type="SMART" id="SM00225">
    <property type="entry name" value="BTB"/>
    <property type="match status" value="1"/>
</dbReference>
<organism evidence="5 6">
    <name type="scientific">Ladona fulva</name>
    <name type="common">Scarce chaser dragonfly</name>
    <name type="synonym">Libellula fulva</name>
    <dbReference type="NCBI Taxonomy" id="123851"/>
    <lineage>
        <taxon>Eukaryota</taxon>
        <taxon>Metazoa</taxon>
        <taxon>Ecdysozoa</taxon>
        <taxon>Arthropoda</taxon>
        <taxon>Hexapoda</taxon>
        <taxon>Insecta</taxon>
        <taxon>Pterygota</taxon>
        <taxon>Palaeoptera</taxon>
        <taxon>Odonata</taxon>
        <taxon>Epiprocta</taxon>
        <taxon>Anisoptera</taxon>
        <taxon>Libelluloidea</taxon>
        <taxon>Libellulidae</taxon>
        <taxon>Ladona</taxon>
    </lineage>
</organism>
<dbReference type="PANTHER" id="PTHR23110:SF107">
    <property type="entry name" value="SEX DETERMINATION PROTEIN FRUITLESS"/>
    <property type="match status" value="1"/>
</dbReference>
<dbReference type="GO" id="GO:0005634">
    <property type="term" value="C:nucleus"/>
    <property type="evidence" value="ECO:0007669"/>
    <property type="project" value="UniProtKB-SubCell"/>
</dbReference>
<accession>A0A8K0K9H7</accession>
<feature type="region of interest" description="Disordered" evidence="3">
    <location>
        <begin position="280"/>
        <end position="309"/>
    </location>
</feature>
<feature type="non-terminal residue" evidence="5">
    <location>
        <position position="1"/>
    </location>
</feature>
<dbReference type="PANTHER" id="PTHR23110">
    <property type="entry name" value="BTB DOMAIN TRANSCRIPTION FACTOR"/>
    <property type="match status" value="1"/>
</dbReference>
<comment type="caution">
    <text evidence="5">The sequence shown here is derived from an EMBL/GenBank/DDBJ whole genome shotgun (WGS) entry which is preliminary data.</text>
</comment>
<comment type="subcellular location">
    <subcellularLocation>
        <location evidence="1">Nucleus</location>
    </subcellularLocation>
</comment>
<proteinExistence type="predicted"/>
<protein>
    <recommendedName>
        <fullName evidence="4">BTB domain-containing protein</fullName>
    </recommendedName>
</protein>
<dbReference type="Gene3D" id="3.30.710.10">
    <property type="entry name" value="Potassium Channel Kv1.1, Chain A"/>
    <property type="match status" value="1"/>
</dbReference>
<reference evidence="5" key="1">
    <citation type="submission" date="2013-04" db="EMBL/GenBank/DDBJ databases">
        <authorList>
            <person name="Qu J."/>
            <person name="Murali S.C."/>
            <person name="Bandaranaike D."/>
            <person name="Bellair M."/>
            <person name="Blankenburg K."/>
            <person name="Chao H."/>
            <person name="Dinh H."/>
            <person name="Doddapaneni H."/>
            <person name="Downs B."/>
            <person name="Dugan-Rocha S."/>
            <person name="Elkadiri S."/>
            <person name="Gnanaolivu R.D."/>
            <person name="Hernandez B."/>
            <person name="Javaid M."/>
            <person name="Jayaseelan J.C."/>
            <person name="Lee S."/>
            <person name="Li M."/>
            <person name="Ming W."/>
            <person name="Munidasa M."/>
            <person name="Muniz J."/>
            <person name="Nguyen L."/>
            <person name="Ongeri F."/>
            <person name="Osuji N."/>
            <person name="Pu L.-L."/>
            <person name="Puazo M."/>
            <person name="Qu C."/>
            <person name="Quiroz J."/>
            <person name="Raj R."/>
            <person name="Weissenberger G."/>
            <person name="Xin Y."/>
            <person name="Zou X."/>
            <person name="Han Y."/>
            <person name="Richards S."/>
            <person name="Worley K."/>
            <person name="Muzny D."/>
            <person name="Gibbs R."/>
        </authorList>
    </citation>
    <scope>NUCLEOTIDE SEQUENCE</scope>
    <source>
        <strain evidence="5">Sampled in the wild</strain>
    </source>
</reference>
<gene>
    <name evidence="5" type="ORF">J437_LFUL008222</name>
</gene>
<dbReference type="PROSITE" id="PS50097">
    <property type="entry name" value="BTB"/>
    <property type="match status" value="1"/>
</dbReference>
<keyword evidence="2" id="KW-0539">Nucleus</keyword>
<evidence type="ECO:0000256" key="1">
    <source>
        <dbReference type="ARBA" id="ARBA00004123"/>
    </source>
</evidence>
<name>A0A8K0K9H7_LADFU</name>
<dbReference type="CDD" id="cd18315">
    <property type="entry name" value="BTB_POZ_BAB-like"/>
    <property type="match status" value="1"/>
</dbReference>
<evidence type="ECO:0000313" key="6">
    <source>
        <dbReference type="Proteomes" id="UP000792457"/>
    </source>
</evidence>
<keyword evidence="6" id="KW-1185">Reference proteome</keyword>
<feature type="domain" description="BTB" evidence="4">
    <location>
        <begin position="35"/>
        <end position="100"/>
    </location>
</feature>
<dbReference type="Pfam" id="PF00651">
    <property type="entry name" value="BTB"/>
    <property type="match status" value="1"/>
</dbReference>
<reference evidence="5" key="2">
    <citation type="submission" date="2017-10" db="EMBL/GenBank/DDBJ databases">
        <title>Ladona fulva Genome sequencing and assembly.</title>
        <authorList>
            <person name="Murali S."/>
            <person name="Richards S."/>
            <person name="Bandaranaike D."/>
            <person name="Bellair M."/>
            <person name="Blankenburg K."/>
            <person name="Chao H."/>
            <person name="Dinh H."/>
            <person name="Doddapaneni H."/>
            <person name="Dugan-Rocha S."/>
            <person name="Elkadiri S."/>
            <person name="Gnanaolivu R."/>
            <person name="Hernandez B."/>
            <person name="Skinner E."/>
            <person name="Javaid M."/>
            <person name="Lee S."/>
            <person name="Li M."/>
            <person name="Ming W."/>
            <person name="Munidasa M."/>
            <person name="Muniz J."/>
            <person name="Nguyen L."/>
            <person name="Hughes D."/>
            <person name="Osuji N."/>
            <person name="Pu L.-L."/>
            <person name="Puazo M."/>
            <person name="Qu C."/>
            <person name="Quiroz J."/>
            <person name="Raj R."/>
            <person name="Weissenberger G."/>
            <person name="Xin Y."/>
            <person name="Zou X."/>
            <person name="Han Y."/>
            <person name="Worley K."/>
            <person name="Muzny D."/>
            <person name="Gibbs R."/>
        </authorList>
    </citation>
    <scope>NUCLEOTIDE SEQUENCE</scope>
    <source>
        <strain evidence="5">Sampled in the wild</strain>
    </source>
</reference>
<feature type="compositionally biased region" description="Polar residues" evidence="3">
    <location>
        <begin position="280"/>
        <end position="302"/>
    </location>
</feature>
<feature type="compositionally biased region" description="Basic and acidic residues" evidence="3">
    <location>
        <begin position="132"/>
        <end position="147"/>
    </location>
</feature>
<feature type="compositionally biased region" description="Polar residues" evidence="3">
    <location>
        <begin position="163"/>
        <end position="176"/>
    </location>
</feature>
<dbReference type="EMBL" id="KZ308370">
    <property type="protein sequence ID" value="KAG8228373.1"/>
    <property type="molecule type" value="Genomic_DNA"/>
</dbReference>
<evidence type="ECO:0000259" key="4">
    <source>
        <dbReference type="PROSITE" id="PS50097"/>
    </source>
</evidence>
<dbReference type="InterPro" id="IPR011333">
    <property type="entry name" value="SKP1/BTB/POZ_sf"/>
</dbReference>
<dbReference type="AlphaFoldDB" id="A0A8K0K9H7"/>
<evidence type="ECO:0000256" key="3">
    <source>
        <dbReference type="SAM" id="MobiDB-lite"/>
    </source>
</evidence>
<evidence type="ECO:0000313" key="5">
    <source>
        <dbReference type="EMBL" id="KAG8228373.1"/>
    </source>
</evidence>
<dbReference type="FunFam" id="3.30.710.10:FF:000138">
    <property type="entry name" value="Fruitless, isoform N"/>
    <property type="match status" value="1"/>
</dbReference>
<evidence type="ECO:0000256" key="2">
    <source>
        <dbReference type="ARBA" id="ARBA00023242"/>
    </source>
</evidence>
<dbReference type="Proteomes" id="UP000792457">
    <property type="component" value="Unassembled WGS sequence"/>
</dbReference>
<dbReference type="InterPro" id="IPR051095">
    <property type="entry name" value="Dros_DevTransReg"/>
</dbReference>
<dbReference type="InterPro" id="IPR000210">
    <property type="entry name" value="BTB/POZ_dom"/>
</dbReference>
<dbReference type="SUPFAM" id="SSF54695">
    <property type="entry name" value="POZ domain"/>
    <property type="match status" value="1"/>
</dbReference>